<dbReference type="CDD" id="cd09110">
    <property type="entry name" value="PLDc_CLS_1"/>
    <property type="match status" value="1"/>
</dbReference>
<dbReference type="GO" id="GO:0005886">
    <property type="term" value="C:plasma membrane"/>
    <property type="evidence" value="ECO:0007669"/>
    <property type="project" value="UniProtKB-SubCell"/>
</dbReference>
<dbReference type="Proteomes" id="UP000433577">
    <property type="component" value="Chromosome 1"/>
</dbReference>
<feature type="active site" evidence="1">
    <location>
        <position position="389"/>
    </location>
</feature>
<dbReference type="PROSITE" id="PS50035">
    <property type="entry name" value="PLD"/>
    <property type="match status" value="2"/>
</dbReference>
<dbReference type="RefSeq" id="WP_158951360.1">
    <property type="nucleotide sequence ID" value="NZ_CP046913.1"/>
</dbReference>
<feature type="active site" evidence="1">
    <location>
        <position position="147"/>
    </location>
</feature>
<keyword evidence="1" id="KW-0443">Lipid metabolism</keyword>
<name>A0A7Z2JFW5_9BURK</name>
<keyword evidence="4" id="KW-1185">Reference proteome</keyword>
<feature type="active site" evidence="1">
    <location>
        <position position="152"/>
    </location>
</feature>
<dbReference type="SMART" id="SM00155">
    <property type="entry name" value="PLDc"/>
    <property type="match status" value="2"/>
</dbReference>
<dbReference type="CDD" id="cd09159">
    <property type="entry name" value="PLDc_ybhO_like_2"/>
    <property type="match status" value="1"/>
</dbReference>
<keyword evidence="1" id="KW-0444">Lipid biosynthesis</keyword>
<gene>
    <name evidence="1" type="primary">clsB</name>
    <name evidence="3" type="ORF">FAZ98_11675</name>
</gene>
<evidence type="ECO:0000256" key="1">
    <source>
        <dbReference type="HAMAP-Rule" id="MF_01917"/>
    </source>
</evidence>
<feature type="active site" evidence="1">
    <location>
        <position position="391"/>
    </location>
</feature>
<dbReference type="EC" id="2.7.8.-" evidence="1"/>
<protein>
    <recommendedName>
        <fullName evidence="1">Cardiolipin synthase B</fullName>
        <shortName evidence="1">CL synthase</shortName>
        <ecNumber evidence="1">2.7.8.-</ecNumber>
    </recommendedName>
</protein>
<dbReference type="InterPro" id="IPR001736">
    <property type="entry name" value="PLipase_D/transphosphatidylase"/>
</dbReference>
<feature type="domain" description="PLD phosphodiesterase" evidence="2">
    <location>
        <begin position="140"/>
        <end position="167"/>
    </location>
</feature>
<feature type="active site" evidence="1">
    <location>
        <position position="396"/>
    </location>
</feature>
<evidence type="ECO:0000259" key="2">
    <source>
        <dbReference type="PROSITE" id="PS50035"/>
    </source>
</evidence>
<keyword evidence="1" id="KW-0808">Transferase</keyword>
<comment type="catalytic activity">
    <reaction evidence="1">
        <text>2 a 1,2-diacyl-sn-glycero-3-phospho-(1'-sn-glycerol) = a cardiolipin + glycerol</text>
        <dbReference type="Rhea" id="RHEA:31451"/>
        <dbReference type="ChEBI" id="CHEBI:17754"/>
        <dbReference type="ChEBI" id="CHEBI:62237"/>
        <dbReference type="ChEBI" id="CHEBI:64716"/>
    </reaction>
</comment>
<proteinExistence type="inferred from homology"/>
<keyword evidence="1" id="KW-1003">Cell membrane</keyword>
<dbReference type="PANTHER" id="PTHR21248">
    <property type="entry name" value="CARDIOLIPIN SYNTHASE"/>
    <property type="match status" value="1"/>
</dbReference>
<dbReference type="PANTHER" id="PTHR21248:SF22">
    <property type="entry name" value="PHOSPHOLIPASE D"/>
    <property type="match status" value="1"/>
</dbReference>
<dbReference type="EMBL" id="CP046913">
    <property type="protein sequence ID" value="QGZ62333.1"/>
    <property type="molecule type" value="Genomic_DNA"/>
</dbReference>
<dbReference type="Gene3D" id="3.30.870.10">
    <property type="entry name" value="Endonuclease Chain A"/>
    <property type="match status" value="2"/>
</dbReference>
<dbReference type="GO" id="GO:0032049">
    <property type="term" value="P:cardiolipin biosynthetic process"/>
    <property type="evidence" value="ECO:0007669"/>
    <property type="project" value="InterPro"/>
</dbReference>
<dbReference type="SUPFAM" id="SSF56024">
    <property type="entry name" value="Phospholipase D/nuclease"/>
    <property type="match status" value="2"/>
</dbReference>
<dbReference type="Pfam" id="PF13091">
    <property type="entry name" value="PLDc_2"/>
    <property type="match status" value="2"/>
</dbReference>
<feature type="active site" evidence="1">
    <location>
        <position position="145"/>
    </location>
</feature>
<evidence type="ECO:0000313" key="3">
    <source>
        <dbReference type="EMBL" id="QGZ62333.1"/>
    </source>
</evidence>
<comment type="similarity">
    <text evidence="1">Belongs to the phospholipase D family. Cardiolipin synthase subfamily. ClsB sub-subfamily.</text>
</comment>
<comment type="function">
    <text evidence="1">Catalyzes the phosphatidyl group transfer from one phosphatidylglycerol molecule to another to form cardiolipin (CL) (diphosphatidylglycerol) and glycerol.</text>
</comment>
<dbReference type="OrthoDB" id="9762009at2"/>
<keyword evidence="1" id="KW-0472">Membrane</keyword>
<feature type="domain" description="PLD phosphodiesterase" evidence="2">
    <location>
        <begin position="384"/>
        <end position="411"/>
    </location>
</feature>
<dbReference type="AlphaFoldDB" id="A0A7Z2JFW5"/>
<accession>A0A7Z2JFW5</accession>
<dbReference type="KEGG" id="pacs:FAZ98_11675"/>
<dbReference type="GO" id="GO:0008808">
    <property type="term" value="F:cardiolipin synthase activity"/>
    <property type="evidence" value="ECO:0007669"/>
    <property type="project" value="InterPro"/>
</dbReference>
<dbReference type="HAMAP" id="MF_01917">
    <property type="entry name" value="Cardiolipin_synth_ClsB"/>
    <property type="match status" value="1"/>
</dbReference>
<sequence>MSDTQRERPDPFVDEAGLDVEPRRIVRLREALLGRRYRSRYRFTSGNEVRLFESGAELFGALIERIDAATRDVALETYIFCHDGTGQSVSEALVRAARRGVHVRVITDGVGTARLDLFDAWGEAGIEHRIYNPHIFGRFGFSRTHRKLAVIDDAYAYCGGINVVDDMENEGKPLPFPRWDFAVELAGPVVVDVREAIELQWRRIRLGHRPPLPGASGADSQVSPGVPASAGYMAPHPTGHTIGRSTQAVNEVLRHLPAAASAGRTSRTRRIIERLRERLRAGVPDPRTAHVPCVAFVARDNVVNRRAIEKAYLEAIGEARHEVLLANPYFMPGRRLRRAFVEAAARGVSVKLLIGRKEFKVLDYGTPFLYHQLLTAGVQIAEYEKTMLHGKVAVVDSIWGTVGSSNLDALSLVLNNEANVLMVRLPQIAQLRDAILAAFDESTQIDRAHYEARPWHERLVNWLAFSIYRGAMKLLTVGSYD</sequence>
<reference evidence="3 4" key="1">
    <citation type="submission" date="2019-12" db="EMBL/GenBank/DDBJ databases">
        <title>Paraburkholderia acidiphila 7Q-K02 sp. nov and Paraburkholderia acidisoli DHF22 sp. nov., two strains isolated from forest soil.</title>
        <authorList>
            <person name="Gao Z."/>
            <person name="Qiu L."/>
        </authorList>
    </citation>
    <scope>NUCLEOTIDE SEQUENCE [LARGE SCALE GENOMIC DNA]</scope>
    <source>
        <strain evidence="3 4">DHF22</strain>
    </source>
</reference>
<dbReference type="InterPro" id="IPR030872">
    <property type="entry name" value="Cardiolipin_synth_ClsB"/>
</dbReference>
<keyword evidence="1" id="KW-0594">Phospholipid biosynthesis</keyword>
<evidence type="ECO:0000313" key="4">
    <source>
        <dbReference type="Proteomes" id="UP000433577"/>
    </source>
</evidence>
<organism evidence="3 4">
    <name type="scientific">Paraburkholderia acidisoli</name>
    <dbReference type="NCBI Taxonomy" id="2571748"/>
    <lineage>
        <taxon>Bacteria</taxon>
        <taxon>Pseudomonadati</taxon>
        <taxon>Pseudomonadota</taxon>
        <taxon>Betaproteobacteria</taxon>
        <taxon>Burkholderiales</taxon>
        <taxon>Burkholderiaceae</taxon>
        <taxon>Paraburkholderia</taxon>
    </lineage>
</organism>
<comment type="subcellular location">
    <subcellularLocation>
        <location evidence="1">Cell membrane</location>
        <topology evidence="1">Peripheral membrane protein</topology>
    </subcellularLocation>
</comment>
<dbReference type="InterPro" id="IPR025202">
    <property type="entry name" value="PLD-like_dom"/>
</dbReference>
<keyword evidence="1" id="KW-1208">Phospholipid metabolism</keyword>